<dbReference type="GO" id="GO:0046872">
    <property type="term" value="F:metal ion binding"/>
    <property type="evidence" value="ECO:0007669"/>
    <property type="project" value="InterPro"/>
</dbReference>
<comment type="caution">
    <text evidence="2">The sequence shown here is derived from an EMBL/GenBank/DDBJ whole genome shotgun (WGS) entry which is preliminary data.</text>
</comment>
<evidence type="ECO:0000259" key="1">
    <source>
        <dbReference type="PROSITE" id="PS50846"/>
    </source>
</evidence>
<dbReference type="CDD" id="cd00371">
    <property type="entry name" value="HMA"/>
    <property type="match status" value="1"/>
</dbReference>
<sequence>MKKLMKVEGMHCGGCSARLKRMLEALPEVESAAADHEAGTAEAELNAALPDDKIKAVIENGGFTVTKIETVD</sequence>
<gene>
    <name evidence="2" type="ORF">H9724_08215</name>
</gene>
<evidence type="ECO:0000313" key="3">
    <source>
        <dbReference type="Proteomes" id="UP000824105"/>
    </source>
</evidence>
<dbReference type="Proteomes" id="UP000824105">
    <property type="component" value="Unassembled WGS sequence"/>
</dbReference>
<dbReference type="InterPro" id="IPR036163">
    <property type="entry name" value="HMA_dom_sf"/>
</dbReference>
<protein>
    <submittedName>
        <fullName evidence="2">Heavy-metal-associated domain-containing protein</fullName>
    </submittedName>
</protein>
<dbReference type="AlphaFoldDB" id="A0A9D2FK59"/>
<feature type="domain" description="HMA" evidence="1">
    <location>
        <begin position="1"/>
        <end position="66"/>
    </location>
</feature>
<evidence type="ECO:0000313" key="2">
    <source>
        <dbReference type="EMBL" id="HIZ62734.1"/>
    </source>
</evidence>
<reference evidence="2" key="2">
    <citation type="submission" date="2021-04" db="EMBL/GenBank/DDBJ databases">
        <authorList>
            <person name="Gilroy R."/>
        </authorList>
    </citation>
    <scope>NUCLEOTIDE SEQUENCE</scope>
    <source>
        <strain evidence="2">CHK188-11489</strain>
    </source>
</reference>
<dbReference type="InterPro" id="IPR006121">
    <property type="entry name" value="HMA_dom"/>
</dbReference>
<organism evidence="2 3">
    <name type="scientific">Candidatus Gemmiger avistercoris</name>
    <dbReference type="NCBI Taxonomy" id="2838606"/>
    <lineage>
        <taxon>Bacteria</taxon>
        <taxon>Bacillati</taxon>
        <taxon>Bacillota</taxon>
        <taxon>Clostridia</taxon>
        <taxon>Eubacteriales</taxon>
        <taxon>Gemmiger</taxon>
    </lineage>
</organism>
<proteinExistence type="predicted"/>
<reference evidence="2" key="1">
    <citation type="journal article" date="2021" name="PeerJ">
        <title>Extensive microbial diversity within the chicken gut microbiome revealed by metagenomics and culture.</title>
        <authorList>
            <person name="Gilroy R."/>
            <person name="Ravi A."/>
            <person name="Getino M."/>
            <person name="Pursley I."/>
            <person name="Horton D.L."/>
            <person name="Alikhan N.F."/>
            <person name="Baker D."/>
            <person name="Gharbi K."/>
            <person name="Hall N."/>
            <person name="Watson M."/>
            <person name="Adriaenssens E.M."/>
            <person name="Foster-Nyarko E."/>
            <person name="Jarju S."/>
            <person name="Secka A."/>
            <person name="Antonio M."/>
            <person name="Oren A."/>
            <person name="Chaudhuri R.R."/>
            <person name="La Ragione R."/>
            <person name="Hildebrand F."/>
            <person name="Pallen M.J."/>
        </authorList>
    </citation>
    <scope>NUCLEOTIDE SEQUENCE</scope>
    <source>
        <strain evidence="2">CHK188-11489</strain>
    </source>
</reference>
<dbReference type="SUPFAM" id="SSF55008">
    <property type="entry name" value="HMA, heavy metal-associated domain"/>
    <property type="match status" value="1"/>
</dbReference>
<dbReference type="EMBL" id="DXBF01000064">
    <property type="protein sequence ID" value="HIZ62734.1"/>
    <property type="molecule type" value="Genomic_DNA"/>
</dbReference>
<dbReference type="Pfam" id="PF00403">
    <property type="entry name" value="HMA"/>
    <property type="match status" value="1"/>
</dbReference>
<name>A0A9D2FK59_9FIRM</name>
<accession>A0A9D2FK59</accession>
<dbReference type="PROSITE" id="PS50846">
    <property type="entry name" value="HMA_2"/>
    <property type="match status" value="1"/>
</dbReference>
<dbReference type="Gene3D" id="3.30.70.100">
    <property type="match status" value="1"/>
</dbReference>